<protein>
    <recommendedName>
        <fullName evidence="4">Nitrogenase-associated protein</fullName>
    </recommendedName>
</protein>
<evidence type="ECO:0000256" key="1">
    <source>
        <dbReference type="PROSITE-ProRule" id="PRU01282"/>
    </source>
</evidence>
<dbReference type="NCBIfam" id="TIGR01616">
    <property type="entry name" value="nitro_assoc"/>
    <property type="match status" value="1"/>
</dbReference>
<organism evidence="2 3">
    <name type="scientific">Pegethrix bostrychoides GSE-TBD4-15B</name>
    <dbReference type="NCBI Taxonomy" id="2839662"/>
    <lineage>
        <taxon>Bacteria</taxon>
        <taxon>Bacillati</taxon>
        <taxon>Cyanobacteriota</taxon>
        <taxon>Cyanophyceae</taxon>
        <taxon>Oculatellales</taxon>
        <taxon>Oculatellaceae</taxon>
        <taxon>Pegethrix</taxon>
    </lineage>
</organism>
<reference evidence="2" key="1">
    <citation type="submission" date="2021-05" db="EMBL/GenBank/DDBJ databases">
        <authorList>
            <person name="Pietrasiak N."/>
            <person name="Ward R."/>
            <person name="Stajich J.E."/>
            <person name="Kurbessoian T."/>
        </authorList>
    </citation>
    <scope>NUCLEOTIDE SEQUENCE</scope>
    <source>
        <strain evidence="2">GSE-TBD4-15B</strain>
    </source>
</reference>
<dbReference type="PROSITE" id="PS51353">
    <property type="entry name" value="ARSC"/>
    <property type="match status" value="1"/>
</dbReference>
<evidence type="ECO:0008006" key="4">
    <source>
        <dbReference type="Google" id="ProtNLM"/>
    </source>
</evidence>
<dbReference type="Gene3D" id="3.40.30.10">
    <property type="entry name" value="Glutaredoxin"/>
    <property type="match status" value="1"/>
</dbReference>
<dbReference type="Pfam" id="PF03960">
    <property type="entry name" value="ArsC"/>
    <property type="match status" value="1"/>
</dbReference>
<dbReference type="InterPro" id="IPR036249">
    <property type="entry name" value="Thioredoxin-like_sf"/>
</dbReference>
<dbReference type="Proteomes" id="UP000707356">
    <property type="component" value="Unassembled WGS sequence"/>
</dbReference>
<dbReference type="SUPFAM" id="SSF52833">
    <property type="entry name" value="Thioredoxin-like"/>
    <property type="match status" value="1"/>
</dbReference>
<accession>A0A951PDP1</accession>
<gene>
    <name evidence="2" type="ORF">KME07_20275</name>
</gene>
<comment type="similarity">
    <text evidence="1">Belongs to the ArsC family.</text>
</comment>
<comment type="caution">
    <text evidence="2">The sequence shown here is derived from an EMBL/GenBank/DDBJ whole genome shotgun (WGS) entry which is preliminary data.</text>
</comment>
<dbReference type="InterPro" id="IPR006660">
    <property type="entry name" value="Arsenate_reductase-like"/>
</dbReference>
<dbReference type="InterPro" id="IPR006503">
    <property type="entry name" value="Nase-assoc"/>
</dbReference>
<dbReference type="PANTHER" id="PTHR30041">
    <property type="entry name" value="ARSENATE REDUCTASE"/>
    <property type="match status" value="1"/>
</dbReference>
<reference evidence="2" key="2">
    <citation type="journal article" date="2022" name="Microbiol. Resour. Announc.">
        <title>Metagenome Sequencing to Explore Phylogenomics of Terrestrial Cyanobacteria.</title>
        <authorList>
            <person name="Ward R.D."/>
            <person name="Stajich J.E."/>
            <person name="Johansen J.R."/>
            <person name="Huntemann M."/>
            <person name="Clum A."/>
            <person name="Foster B."/>
            <person name="Foster B."/>
            <person name="Roux S."/>
            <person name="Palaniappan K."/>
            <person name="Varghese N."/>
            <person name="Mukherjee S."/>
            <person name="Reddy T.B.K."/>
            <person name="Daum C."/>
            <person name="Copeland A."/>
            <person name="Chen I.A."/>
            <person name="Ivanova N.N."/>
            <person name="Kyrpides N.C."/>
            <person name="Shapiro N."/>
            <person name="Eloe-Fadrosh E.A."/>
            <person name="Pietrasiak N."/>
        </authorList>
    </citation>
    <scope>NUCLEOTIDE SEQUENCE</scope>
    <source>
        <strain evidence="2">GSE-TBD4-15B</strain>
    </source>
</reference>
<dbReference type="PANTHER" id="PTHR30041:SF8">
    <property type="entry name" value="PROTEIN YFFB"/>
    <property type="match status" value="1"/>
</dbReference>
<evidence type="ECO:0000313" key="2">
    <source>
        <dbReference type="EMBL" id="MBW4467771.1"/>
    </source>
</evidence>
<name>A0A951PDP1_9CYAN</name>
<dbReference type="EMBL" id="JAHHHV010000080">
    <property type="protein sequence ID" value="MBW4467771.1"/>
    <property type="molecule type" value="Genomic_DNA"/>
</dbReference>
<dbReference type="CDD" id="cd03033">
    <property type="entry name" value="ArsC_15kD"/>
    <property type="match status" value="1"/>
</dbReference>
<evidence type="ECO:0000313" key="3">
    <source>
        <dbReference type="Proteomes" id="UP000707356"/>
    </source>
</evidence>
<dbReference type="AlphaFoldDB" id="A0A951PDP1"/>
<proteinExistence type="inferred from homology"/>
<sequence>MVTITFYEKPGCINNTKQKALLKAAGHTVEVHNLLTETWTVEALRPFFGDLPVADWFNYTAPPIKSGEILPAQLDAETALELMIRHPLLIRRPLLQVGERREVGFDQDKIAAWIGLEATDASQRIVRDQLLQQDLQSCPKSNHPNPVPCKVAEIV</sequence>